<protein>
    <submittedName>
        <fullName evidence="3">DUF5017 domain-containing protein</fullName>
    </submittedName>
</protein>
<dbReference type="NCBIfam" id="NF038128">
    <property type="entry name" value="choice_anch_J"/>
    <property type="match status" value="1"/>
</dbReference>
<comment type="caution">
    <text evidence="3">The sequence shown here is derived from an EMBL/GenBank/DDBJ whole genome shotgun (WGS) entry which is preliminary data.</text>
</comment>
<dbReference type="Gene3D" id="2.60.120.200">
    <property type="match status" value="1"/>
</dbReference>
<proteinExistence type="predicted"/>
<evidence type="ECO:0000313" key="4">
    <source>
        <dbReference type="Proteomes" id="UP001203342"/>
    </source>
</evidence>
<evidence type="ECO:0000256" key="1">
    <source>
        <dbReference type="SAM" id="SignalP"/>
    </source>
</evidence>
<dbReference type="EMBL" id="JAMLJN010000002">
    <property type="protein sequence ID" value="MCL9769407.1"/>
    <property type="molecule type" value="Genomic_DNA"/>
</dbReference>
<accession>A0ABT0TET6</accession>
<keyword evidence="1" id="KW-0732">Signal</keyword>
<dbReference type="InterPro" id="IPR032185">
    <property type="entry name" value="DUF5017"/>
</dbReference>
<evidence type="ECO:0000313" key="3">
    <source>
        <dbReference type="EMBL" id="MCL9769407.1"/>
    </source>
</evidence>
<gene>
    <name evidence="3" type="ORF">NAT47_03165</name>
</gene>
<evidence type="ECO:0000259" key="2">
    <source>
        <dbReference type="Pfam" id="PF16409"/>
    </source>
</evidence>
<organism evidence="3 4">
    <name type="scientific">Flavobacterium fragile</name>
    <dbReference type="NCBI Taxonomy" id="2949085"/>
    <lineage>
        <taxon>Bacteria</taxon>
        <taxon>Pseudomonadati</taxon>
        <taxon>Bacteroidota</taxon>
        <taxon>Flavobacteriia</taxon>
        <taxon>Flavobacteriales</taxon>
        <taxon>Flavobacteriaceae</taxon>
        <taxon>Flavobacterium</taxon>
    </lineage>
</organism>
<dbReference type="RefSeq" id="WP_250580196.1">
    <property type="nucleotide sequence ID" value="NZ_JAMLJN010000002.1"/>
</dbReference>
<feature type="domain" description="DUF5017" evidence="2">
    <location>
        <begin position="102"/>
        <end position="186"/>
    </location>
</feature>
<sequence>MKIKFLKTMFLLTLCTSLLTSCVGDDDYATPTVYEYAYTDGFETNWADWTKYSVTGAQTWQLDTQYGFNNSNCAKMSGYAGTNNVNEDWLISPAFDLSELTSAALTFKTASKFSGNVLEIKISSDYAGGNPNDATWMDLAATLDLDTSNYKWTGSGIIDISSFAGGNVYVAFKYTSTSSASTTWEVDDVKIIKN</sequence>
<feature type="chain" id="PRO_5046702491" evidence="1">
    <location>
        <begin position="21"/>
        <end position="194"/>
    </location>
</feature>
<dbReference type="Proteomes" id="UP001203342">
    <property type="component" value="Unassembled WGS sequence"/>
</dbReference>
<dbReference type="Pfam" id="PF16409">
    <property type="entry name" value="DUF5017"/>
    <property type="match status" value="1"/>
</dbReference>
<reference evidence="3 4" key="1">
    <citation type="submission" date="2022-05" db="EMBL/GenBank/DDBJ databases">
        <title>Flavobacterium sp., isolated from activated sludge.</title>
        <authorList>
            <person name="Ran Q."/>
        </authorList>
    </citation>
    <scope>NUCLEOTIDE SEQUENCE [LARGE SCALE GENOMIC DNA]</scope>
    <source>
        <strain evidence="3 4">HXWNR69</strain>
    </source>
</reference>
<dbReference type="PROSITE" id="PS51257">
    <property type="entry name" value="PROKAR_LIPOPROTEIN"/>
    <property type="match status" value="1"/>
</dbReference>
<feature type="signal peptide" evidence="1">
    <location>
        <begin position="1"/>
        <end position="20"/>
    </location>
</feature>
<name>A0ABT0TET6_9FLAO</name>
<keyword evidence="4" id="KW-1185">Reference proteome</keyword>